<evidence type="ECO:0000313" key="2">
    <source>
        <dbReference type="EMBL" id="ACN41155.1"/>
    </source>
</evidence>
<dbReference type="PANTHER" id="PTHR37263:SF2">
    <property type="entry name" value="EXPRESSED PROTEIN"/>
    <property type="match status" value="1"/>
</dbReference>
<organism evidence="2">
    <name type="scientific">Picea sitchensis</name>
    <name type="common">Sitka spruce</name>
    <name type="synonym">Pinus sitchensis</name>
    <dbReference type="NCBI Taxonomy" id="3332"/>
    <lineage>
        <taxon>Eukaryota</taxon>
        <taxon>Viridiplantae</taxon>
        <taxon>Streptophyta</taxon>
        <taxon>Embryophyta</taxon>
        <taxon>Tracheophyta</taxon>
        <taxon>Spermatophyta</taxon>
        <taxon>Pinopsida</taxon>
        <taxon>Pinidae</taxon>
        <taxon>Conifers I</taxon>
        <taxon>Pinales</taxon>
        <taxon>Pinaceae</taxon>
        <taxon>Picea</taxon>
    </lineage>
</organism>
<feature type="region of interest" description="Disordered" evidence="1">
    <location>
        <begin position="28"/>
        <end position="63"/>
    </location>
</feature>
<evidence type="ECO:0000256" key="1">
    <source>
        <dbReference type="SAM" id="MobiDB-lite"/>
    </source>
</evidence>
<dbReference type="PANTHER" id="PTHR37263">
    <property type="entry name" value="EXPRESSED PROTEIN"/>
    <property type="match status" value="1"/>
</dbReference>
<dbReference type="EMBL" id="BT071705">
    <property type="protein sequence ID" value="ACN41155.1"/>
    <property type="molecule type" value="mRNA"/>
</dbReference>
<reference evidence="2" key="1">
    <citation type="submission" date="2009-02" db="EMBL/GenBank/DDBJ databases">
        <title>Full length sequence-verified cDNA sequences from Sitka spruce (Picea sitchensis).</title>
        <authorList>
            <person name="Reid K.E."/>
            <person name="Liao N."/>
            <person name="Ralph S."/>
            <person name="Kolosova N."/>
            <person name="Oddy C."/>
            <person name="Moore R."/>
            <person name="Mayo M."/>
            <person name="Wagner S."/>
            <person name="King J."/>
            <person name="Yanchuk A."/>
            <person name="Holt R."/>
            <person name="Jones S."/>
            <person name="Marra M."/>
            <person name="Ritland C.E."/>
            <person name="Ritland K."/>
            <person name="Bohlmann J."/>
        </authorList>
    </citation>
    <scope>NUCLEOTIDE SEQUENCE</scope>
    <source>
        <tissue evidence="2">Buds collected with no treatment. Collection October 2007</tissue>
    </source>
</reference>
<proteinExistence type="evidence at transcript level"/>
<dbReference type="AlphaFoldDB" id="C0PTL5"/>
<name>C0PTL5_PICSI</name>
<feature type="compositionally biased region" description="Basic and acidic residues" evidence="1">
    <location>
        <begin position="51"/>
        <end position="61"/>
    </location>
</feature>
<sequence length="97" mass="10862">MHLWPSMRIRDSFKLAYLRRVETNISRMKSEKRAAQREGLLANQAGNEQTEGAKSENDHSSTSEVSPIRACCEMMLLVLCCSTCFCCGVCIDEDGGR</sequence>
<accession>C0PTL5</accession>
<protein>
    <submittedName>
        <fullName evidence="2">Uncharacterized protein</fullName>
    </submittedName>
</protein>